<keyword evidence="2" id="KW-0479">Metal-binding</keyword>
<feature type="compositionally biased region" description="Polar residues" evidence="8">
    <location>
        <begin position="1"/>
        <end position="21"/>
    </location>
</feature>
<dbReference type="GeneID" id="6014509"/>
<reference evidence="10 11" key="1">
    <citation type="journal article" date="2010" name="Proc. Natl. Acad. Sci. U.S.A.">
        <title>Insights into evolution of multicellular fungi from the assembled chromosomes of the mushroom Coprinopsis cinerea (Coprinus cinereus).</title>
        <authorList>
            <person name="Stajich J.E."/>
            <person name="Wilke S.K."/>
            <person name="Ahren D."/>
            <person name="Au C.H."/>
            <person name="Birren B.W."/>
            <person name="Borodovsky M."/>
            <person name="Burns C."/>
            <person name="Canback B."/>
            <person name="Casselton L.A."/>
            <person name="Cheng C.K."/>
            <person name="Deng J."/>
            <person name="Dietrich F.S."/>
            <person name="Fargo D.C."/>
            <person name="Farman M.L."/>
            <person name="Gathman A.C."/>
            <person name="Goldberg J."/>
            <person name="Guigo R."/>
            <person name="Hoegger P.J."/>
            <person name="Hooker J.B."/>
            <person name="Huggins A."/>
            <person name="James T.Y."/>
            <person name="Kamada T."/>
            <person name="Kilaru S."/>
            <person name="Kodira C."/>
            <person name="Kues U."/>
            <person name="Kupfer D."/>
            <person name="Kwan H.S."/>
            <person name="Lomsadze A."/>
            <person name="Li W."/>
            <person name="Lilly W.W."/>
            <person name="Ma L.J."/>
            <person name="Mackey A.J."/>
            <person name="Manning G."/>
            <person name="Martin F."/>
            <person name="Muraguchi H."/>
            <person name="Natvig D.O."/>
            <person name="Palmerini H."/>
            <person name="Ramesh M.A."/>
            <person name="Rehmeyer C.J."/>
            <person name="Roe B.A."/>
            <person name="Shenoy N."/>
            <person name="Stanke M."/>
            <person name="Ter-Hovhannisyan V."/>
            <person name="Tunlid A."/>
            <person name="Velagapudi R."/>
            <person name="Vision T.J."/>
            <person name="Zeng Q."/>
            <person name="Zolan M.E."/>
            <person name="Pukkila P.J."/>
        </authorList>
    </citation>
    <scope>NUCLEOTIDE SEQUENCE [LARGE SCALE GENOMIC DNA]</scope>
    <source>
        <strain evidence="11">Okayama-7 / 130 / ATCC MYA-4618 / FGSC 9003</strain>
    </source>
</reference>
<protein>
    <recommendedName>
        <fullName evidence="9">Zn(2)-C6 fungal-type domain-containing protein</fullName>
    </recommendedName>
</protein>
<evidence type="ECO:0000313" key="11">
    <source>
        <dbReference type="Proteomes" id="UP000001861"/>
    </source>
</evidence>
<comment type="subcellular location">
    <subcellularLocation>
        <location evidence="1">Nucleus</location>
    </subcellularLocation>
</comment>
<dbReference type="GO" id="GO:0006351">
    <property type="term" value="P:DNA-templated transcription"/>
    <property type="evidence" value="ECO:0007669"/>
    <property type="project" value="InterPro"/>
</dbReference>
<dbReference type="PANTHER" id="PTHR31313:SF81">
    <property type="entry name" value="TY1 ENHANCER ACTIVATOR"/>
    <property type="match status" value="1"/>
</dbReference>
<dbReference type="InterPro" id="IPR051615">
    <property type="entry name" value="Transcr_Regulatory_Elem"/>
</dbReference>
<dbReference type="HOGENOM" id="CLU_007003_2_1_1"/>
<dbReference type="OMA" id="RKVTWWG"/>
<dbReference type="RefSeq" id="XP_001837944.2">
    <property type="nucleotide sequence ID" value="XM_001837892.2"/>
</dbReference>
<proteinExistence type="predicted"/>
<dbReference type="InterPro" id="IPR001138">
    <property type="entry name" value="Zn2Cys6_DnaBD"/>
</dbReference>
<dbReference type="STRING" id="240176.A8P0Q5"/>
<feature type="region of interest" description="Disordered" evidence="8">
    <location>
        <begin position="1"/>
        <end position="30"/>
    </location>
</feature>
<dbReference type="VEuPathDB" id="FungiDB:CC1G_11988"/>
<dbReference type="SMART" id="SM00066">
    <property type="entry name" value="GAL4"/>
    <property type="match status" value="1"/>
</dbReference>
<evidence type="ECO:0000259" key="9">
    <source>
        <dbReference type="PROSITE" id="PS50048"/>
    </source>
</evidence>
<dbReference type="PROSITE" id="PS00463">
    <property type="entry name" value="ZN2_CY6_FUNGAL_1"/>
    <property type="match status" value="1"/>
</dbReference>
<dbReference type="Pfam" id="PF04082">
    <property type="entry name" value="Fungal_trans"/>
    <property type="match status" value="1"/>
</dbReference>
<evidence type="ECO:0000256" key="5">
    <source>
        <dbReference type="ARBA" id="ARBA00023125"/>
    </source>
</evidence>
<evidence type="ECO:0000256" key="2">
    <source>
        <dbReference type="ARBA" id="ARBA00022723"/>
    </source>
</evidence>
<dbReference type="SMART" id="SM00906">
    <property type="entry name" value="Fungal_trans"/>
    <property type="match status" value="1"/>
</dbReference>
<dbReference type="GO" id="GO:0003677">
    <property type="term" value="F:DNA binding"/>
    <property type="evidence" value="ECO:0007669"/>
    <property type="project" value="UniProtKB-KW"/>
</dbReference>
<keyword evidence="11" id="KW-1185">Reference proteome</keyword>
<dbReference type="eggNOG" id="ENOG502QW0K">
    <property type="taxonomic scope" value="Eukaryota"/>
</dbReference>
<feature type="domain" description="Zn(2)-C6 fungal-type" evidence="9">
    <location>
        <begin position="34"/>
        <end position="66"/>
    </location>
</feature>
<gene>
    <name evidence="10" type="ORF">CC1G_11988</name>
</gene>
<dbReference type="CDD" id="cd12148">
    <property type="entry name" value="fungal_TF_MHR"/>
    <property type="match status" value="1"/>
</dbReference>
<name>A8P0Q5_COPC7</name>
<dbReference type="GO" id="GO:0005634">
    <property type="term" value="C:nucleus"/>
    <property type="evidence" value="ECO:0007669"/>
    <property type="project" value="UniProtKB-SubCell"/>
</dbReference>
<dbReference type="GO" id="GO:0008270">
    <property type="term" value="F:zinc ion binding"/>
    <property type="evidence" value="ECO:0007669"/>
    <property type="project" value="InterPro"/>
</dbReference>
<dbReference type="KEGG" id="cci:CC1G_11988"/>
<dbReference type="GO" id="GO:0000981">
    <property type="term" value="F:DNA-binding transcription factor activity, RNA polymerase II-specific"/>
    <property type="evidence" value="ECO:0007669"/>
    <property type="project" value="InterPro"/>
</dbReference>
<evidence type="ECO:0000256" key="1">
    <source>
        <dbReference type="ARBA" id="ARBA00004123"/>
    </source>
</evidence>
<comment type="caution">
    <text evidence="10">The sequence shown here is derived from an EMBL/GenBank/DDBJ whole genome shotgun (WGS) entry which is preliminary data.</text>
</comment>
<keyword evidence="4" id="KW-0805">Transcription regulation</keyword>
<dbReference type="EMBL" id="AACS02000006">
    <property type="protein sequence ID" value="EAU83894.2"/>
    <property type="molecule type" value="Genomic_DNA"/>
</dbReference>
<evidence type="ECO:0000256" key="8">
    <source>
        <dbReference type="SAM" id="MobiDB-lite"/>
    </source>
</evidence>
<dbReference type="Gene3D" id="4.10.240.10">
    <property type="entry name" value="Zn(2)-C6 fungal-type DNA-binding domain"/>
    <property type="match status" value="1"/>
</dbReference>
<evidence type="ECO:0000256" key="3">
    <source>
        <dbReference type="ARBA" id="ARBA00022833"/>
    </source>
</evidence>
<evidence type="ECO:0000256" key="6">
    <source>
        <dbReference type="ARBA" id="ARBA00023163"/>
    </source>
</evidence>
<evidence type="ECO:0000313" key="10">
    <source>
        <dbReference type="EMBL" id="EAU83894.2"/>
    </source>
</evidence>
<dbReference type="AlphaFoldDB" id="A8P0Q5"/>
<dbReference type="Proteomes" id="UP000001861">
    <property type="component" value="Unassembled WGS sequence"/>
</dbReference>
<keyword evidence="5" id="KW-0238">DNA-binding</keyword>
<accession>A8P0Q5</accession>
<dbReference type="InterPro" id="IPR036864">
    <property type="entry name" value="Zn2-C6_fun-type_DNA-bd_sf"/>
</dbReference>
<dbReference type="CDD" id="cd00067">
    <property type="entry name" value="GAL4"/>
    <property type="match status" value="1"/>
</dbReference>
<feature type="region of interest" description="Disordered" evidence="8">
    <location>
        <begin position="622"/>
        <end position="658"/>
    </location>
</feature>
<dbReference type="InParanoid" id="A8P0Q5"/>
<evidence type="ECO:0000256" key="7">
    <source>
        <dbReference type="ARBA" id="ARBA00023242"/>
    </source>
</evidence>
<dbReference type="InterPro" id="IPR007219">
    <property type="entry name" value="XnlR_reg_dom"/>
</dbReference>
<keyword evidence="7" id="KW-0539">Nucleus</keyword>
<keyword evidence="3" id="KW-0862">Zinc</keyword>
<dbReference type="OrthoDB" id="2154091at2759"/>
<dbReference type="Pfam" id="PF00172">
    <property type="entry name" value="Zn_clus"/>
    <property type="match status" value="1"/>
</dbReference>
<evidence type="ECO:0000256" key="4">
    <source>
        <dbReference type="ARBA" id="ARBA00023015"/>
    </source>
</evidence>
<organism evidence="10 11">
    <name type="scientific">Coprinopsis cinerea (strain Okayama-7 / 130 / ATCC MYA-4618 / FGSC 9003)</name>
    <name type="common">Inky cap fungus</name>
    <name type="synonym">Hormographiella aspergillata</name>
    <dbReference type="NCBI Taxonomy" id="240176"/>
    <lineage>
        <taxon>Eukaryota</taxon>
        <taxon>Fungi</taxon>
        <taxon>Dikarya</taxon>
        <taxon>Basidiomycota</taxon>
        <taxon>Agaricomycotina</taxon>
        <taxon>Agaricomycetes</taxon>
        <taxon>Agaricomycetidae</taxon>
        <taxon>Agaricales</taxon>
        <taxon>Agaricineae</taxon>
        <taxon>Psathyrellaceae</taxon>
        <taxon>Coprinopsis</taxon>
    </lineage>
</organism>
<sequence length="658" mass="74243">MTPSSLPNNDSAPGPSTNPNQGRPRGRGTYVPQACSACRQKKIKCDGQKPTCTACLNADRVDQCLWTKDATPLRKNRNEAFFEALKKRNDALKEYSTYLESLLERCRVAHGGIPSDVPYVQRRPREEFDTPDMSFDDIDPTNFGGGDLEAVVDGTNGSSIQTLIAPIQKLTDFPFQLEEGSLMTFGSTSVFRFRPVVLNNVPSRFPAIMENPKDTYVLLVEGVDRSCYNPNFDWARYLPSVVPLDRMQHDKALDLTFKFATSWCLRIIPGLFCRDMYRALSVPRSQPPPKTAHYSPMLHNALVALALSLLDEPAFRDLKTRKYFADEAKKYIDSECSQPNLCTVSALSTLGTFHSSQGEQTLGFMYFGMAARISQALGLDVDCSEWVKLHLIEETDVLDRYWTFWTIFAQDVNWSLYVGRDFCVRAPTESDFKDMPVPFVDTEFDKLPFHHPPSNIPPQPGYLSKVFASTCELLVIARRIMNVVNGISRTRVQATVIDEMISDIEKPRVIHSSDKEIDHVKLCKRAAENIMDLLGIWKQLYGLRYTPVNIIQPLFAAGTIYLLSGIQATSGVRVANKELKHSIDSLETCISHLREMSKSWQCASSIRSILRSLFEDKLKPAMDKKKPSIGPTKAHLRTNSEGDRIYITNPPSRRHSTR</sequence>
<dbReference type="PROSITE" id="PS50048">
    <property type="entry name" value="ZN2_CY6_FUNGAL_2"/>
    <property type="match status" value="1"/>
</dbReference>
<dbReference type="SUPFAM" id="SSF57701">
    <property type="entry name" value="Zn2/Cys6 DNA-binding domain"/>
    <property type="match status" value="1"/>
</dbReference>
<dbReference type="PANTHER" id="PTHR31313">
    <property type="entry name" value="TY1 ENHANCER ACTIVATOR"/>
    <property type="match status" value="1"/>
</dbReference>
<keyword evidence="6" id="KW-0804">Transcription</keyword>